<dbReference type="OrthoDB" id="1706490at2"/>
<keyword evidence="1" id="KW-0812">Transmembrane</keyword>
<evidence type="ECO:0000256" key="1">
    <source>
        <dbReference type="SAM" id="Phobius"/>
    </source>
</evidence>
<dbReference type="Proteomes" id="UP000426444">
    <property type="component" value="Chromosome"/>
</dbReference>
<dbReference type="KEGG" id="salq:SYNTR_1354"/>
<dbReference type="Pfam" id="PF20047">
    <property type="entry name" value="DUF6449"/>
    <property type="match status" value="1"/>
</dbReference>
<keyword evidence="1" id="KW-1133">Transmembrane helix</keyword>
<feature type="transmembrane region" description="Helical" evidence="1">
    <location>
        <begin position="105"/>
        <end position="126"/>
    </location>
</feature>
<reference evidence="4" key="1">
    <citation type="journal article" date="2019" name="Microbiology">
        <title>Complete Genome Sequence of an Uncultured Bacterium of the Candidate Phylum Bipolaricaulota.</title>
        <authorList>
            <person name="Kadnikov V.V."/>
            <person name="Mardanov A.V."/>
            <person name="Beletsky A.V."/>
            <person name="Frank Y.A."/>
            <person name="Karnachuk O.V."/>
            <person name="Ravin N.V."/>
        </authorList>
    </citation>
    <scope>NUCLEOTIDE SEQUENCE [LARGE SCALE GENOMIC DNA]</scope>
</reference>
<feature type="transmembrane region" description="Helical" evidence="1">
    <location>
        <begin position="300"/>
        <end position="321"/>
    </location>
</feature>
<evidence type="ECO:0000259" key="2">
    <source>
        <dbReference type="Pfam" id="PF20047"/>
    </source>
</evidence>
<feature type="transmembrane region" description="Helical" evidence="1">
    <location>
        <begin position="146"/>
        <end position="167"/>
    </location>
</feature>
<dbReference type="PANTHER" id="PTHR39177">
    <property type="entry name" value="ABC TRANSPORTER PERMEASE YTRC-RELATED"/>
    <property type="match status" value="1"/>
</dbReference>
<feature type="transmembrane region" description="Helical" evidence="1">
    <location>
        <begin position="333"/>
        <end position="350"/>
    </location>
</feature>
<evidence type="ECO:0000313" key="3">
    <source>
        <dbReference type="EMBL" id="QGT99947.1"/>
    </source>
</evidence>
<feature type="domain" description="DUF6449" evidence="2">
    <location>
        <begin position="445"/>
        <end position="567"/>
    </location>
</feature>
<dbReference type="AlphaFoldDB" id="A0A6I6DFW9"/>
<accession>A0A6I6DFW9</accession>
<dbReference type="RefSeq" id="WP_156203786.1">
    <property type="nucleotide sequence ID" value="NZ_CP046457.1"/>
</dbReference>
<evidence type="ECO:0000313" key="4">
    <source>
        <dbReference type="Proteomes" id="UP000426444"/>
    </source>
</evidence>
<feature type="transmembrane region" description="Helical" evidence="1">
    <location>
        <begin position="63"/>
        <end position="84"/>
    </location>
</feature>
<proteinExistence type="predicted"/>
<feature type="transmembrane region" description="Helical" evidence="1">
    <location>
        <begin position="20"/>
        <end position="43"/>
    </location>
</feature>
<protein>
    <recommendedName>
        <fullName evidence="2">DUF6449 domain-containing protein</fullName>
    </recommendedName>
</protein>
<feature type="transmembrane region" description="Helical" evidence="1">
    <location>
        <begin position="275"/>
        <end position="294"/>
    </location>
</feature>
<dbReference type="EMBL" id="CP046457">
    <property type="protein sequence ID" value="QGT99947.1"/>
    <property type="molecule type" value="Genomic_DNA"/>
</dbReference>
<dbReference type="InterPro" id="IPR053046">
    <property type="entry name" value="ABC-5_transporter"/>
</dbReference>
<feature type="transmembrane region" description="Helical" evidence="1">
    <location>
        <begin position="237"/>
        <end position="255"/>
    </location>
</feature>
<keyword evidence="4" id="KW-1185">Reference proteome</keyword>
<name>A0A6I6DFW9_9FIRM</name>
<organism evidence="3 4">
    <name type="scientific">Candidatus Syntrophocurvum alkaliphilum</name>
    <dbReference type="NCBI Taxonomy" id="2293317"/>
    <lineage>
        <taxon>Bacteria</taxon>
        <taxon>Bacillati</taxon>
        <taxon>Bacillota</taxon>
        <taxon>Clostridia</taxon>
        <taxon>Eubacteriales</taxon>
        <taxon>Syntrophomonadaceae</taxon>
        <taxon>Candidatus Syntrophocurvum</taxon>
    </lineage>
</organism>
<keyword evidence="1" id="KW-0472">Membrane</keyword>
<feature type="transmembrane region" description="Helical" evidence="1">
    <location>
        <begin position="179"/>
        <end position="199"/>
    </location>
</feature>
<dbReference type="PANTHER" id="PTHR39177:SF1">
    <property type="entry name" value="ABC TRANSPORTER PERMEASE YTRC-RELATED"/>
    <property type="match status" value="1"/>
</dbReference>
<gene>
    <name evidence="3" type="ORF">SYNTR_1354</name>
</gene>
<sequence length="679" mass="78954">MKFKTSFINTGILLNDLRRYSMVGLVYLLGLLASIPLQLFMLYSRDVDTTFSYWNYTRVLDPSSSAFLGILTLIIPVLTGLLLFRYLQTNKATDMEHSLPVKRNTLYTTRVVAGIILLCTPIIITALTTWGVVNGLGLEAISNNHIFTWMSVSLLFNLILFMTSVAIGMVTGMSWIQGILTYIVLFLPSGLSMLVLYNLEIYVYGLATSAYSRGIEGLSPLVRLMEQHRTPIELNEVIIYLILIVALFFIGKYLYQKRHLESAGNAITFDILRPIFKYGVTFSFMLVLGAYFYGVQGGLAWTYFGYVIGALIGYFLAEILLNRSIYVFKWKNIKGFGIYSLIIILLIGLLNTNIIGYETRQPDLAEVESIYLNNSFYQLYQSDRVVPKHIIDYDMHRAVPIYTKQENIENIHALHEAIIDNIDEEKEELDSINRYERRKHVALVYNLKNGNKMYRHYHISYVKYGELLKPIYESREYKEFNYEILKLDSNRVNSINFNAIHTNKNLQISDQQLIKETISVIQKDIYELTFEEMMRGNSRKPAWATGSIFFNNDEHRTSITFEKSYNNFEQWLKDNGKLEQVRIMPNEIDRIIVTGIKDQQVDDLMHWERRARLTDRHYIEQLLEKPDTIIVDEKDKIEICLRAFYERTDQPQKEVILQLKNGDNFGGYLIEDEIPEFLR</sequence>
<dbReference type="InterPro" id="IPR045611">
    <property type="entry name" value="DUF6449"/>
</dbReference>